<evidence type="ECO:0000313" key="2">
    <source>
        <dbReference type="EMBL" id="SCX09884.1"/>
    </source>
</evidence>
<accession>A0A1G4VPD4</accession>
<proteinExistence type="predicted"/>
<dbReference type="AlphaFoldDB" id="A0A1G4VPD4"/>
<dbReference type="Proteomes" id="UP000182124">
    <property type="component" value="Unassembled WGS sequence"/>
</dbReference>
<dbReference type="GO" id="GO:0016740">
    <property type="term" value="F:transferase activity"/>
    <property type="evidence" value="ECO:0007669"/>
    <property type="project" value="UniProtKB-KW"/>
</dbReference>
<dbReference type="InterPro" id="IPR029044">
    <property type="entry name" value="Nucleotide-diphossugar_trans"/>
</dbReference>
<gene>
    <name evidence="2" type="ORF">SAMN02927925_01464</name>
</gene>
<dbReference type="Gene3D" id="3.90.550.10">
    <property type="entry name" value="Spore Coat Polysaccharide Biosynthesis Protein SpsA, Chain A"/>
    <property type="match status" value="1"/>
</dbReference>
<evidence type="ECO:0000313" key="3">
    <source>
        <dbReference type="Proteomes" id="UP000182124"/>
    </source>
</evidence>
<protein>
    <submittedName>
        <fullName evidence="2">Glycosyl transferase family 2</fullName>
    </submittedName>
</protein>
<dbReference type="Pfam" id="PF00535">
    <property type="entry name" value="Glycos_transf_2"/>
    <property type="match status" value="1"/>
</dbReference>
<reference evidence="2 3" key="1">
    <citation type="submission" date="2016-10" db="EMBL/GenBank/DDBJ databases">
        <authorList>
            <person name="de Groot N.N."/>
        </authorList>
    </citation>
    <scope>NUCLEOTIDE SEQUENCE [LARGE SCALE GENOMIC DNA]</scope>
    <source>
        <strain evidence="2 3">CGMCC 1.3801</strain>
    </source>
</reference>
<feature type="domain" description="Glycosyltransferase 2-like" evidence="1">
    <location>
        <begin position="57"/>
        <end position="180"/>
    </location>
</feature>
<dbReference type="eggNOG" id="COG1215">
    <property type="taxonomic scope" value="Bacteria"/>
</dbReference>
<keyword evidence="2" id="KW-0808">Transferase</keyword>
<dbReference type="CDD" id="cd00761">
    <property type="entry name" value="Glyco_tranf_GTA_type"/>
    <property type="match status" value="1"/>
</dbReference>
<organism evidence="2 3">
    <name type="scientific">Flavobacterium saliperosum</name>
    <dbReference type="NCBI Taxonomy" id="329186"/>
    <lineage>
        <taxon>Bacteria</taxon>
        <taxon>Pseudomonadati</taxon>
        <taxon>Bacteroidota</taxon>
        <taxon>Flavobacteriia</taxon>
        <taxon>Flavobacteriales</taxon>
        <taxon>Flavobacteriaceae</taxon>
        <taxon>Flavobacterium</taxon>
    </lineage>
</organism>
<dbReference type="SUPFAM" id="SSF53448">
    <property type="entry name" value="Nucleotide-diphospho-sugar transferases"/>
    <property type="match status" value="1"/>
</dbReference>
<dbReference type="EMBL" id="FMTY01000003">
    <property type="protein sequence ID" value="SCX09884.1"/>
    <property type="molecule type" value="Genomic_DNA"/>
</dbReference>
<name>A0A1G4VPD4_9FLAO</name>
<dbReference type="InterPro" id="IPR001173">
    <property type="entry name" value="Glyco_trans_2-like"/>
</dbReference>
<evidence type="ECO:0000259" key="1">
    <source>
        <dbReference type="Pfam" id="PF00535"/>
    </source>
</evidence>
<dbReference type="STRING" id="329186.SAMN02927925_01464"/>
<sequence length="354" mass="40603">MQLPCSTKKQSNNFCPEMRIGFNPQKDKQLAPSEFFHQVVIPVYIPHQEGYFKDSFTILKYCLESLFKTCHDKTYVTVVNNGSCKEVVDYLNALYYQKKIHELVHTTNIGKLNAVLKGLSGQNFPLLTITDADVLFLNGWQEATYNVYTAFPKAGVVGPVPNSKMLRYFSGNIYFDQLFSKSLQFSKVINPKAMKEFAISVGTPELFNSSHLDKYLTLSSNTVKVVVGSGHFVATYNRRIFDRNIENHSIFKMGSELSKFLDIKALKLDLWRLSTEENFAFHMGNVKEEWMTATLQGLHDNKESVSAPQLKPITNSKLGTWFKTEVFSRIIFRAPIWRLFLRYKGLSKEEANTY</sequence>